<accession>A0AAE9SJZ9</accession>
<organism evidence="2 3">
    <name type="scientific">Vibrio campbellii</name>
    <dbReference type="NCBI Taxonomy" id="680"/>
    <lineage>
        <taxon>Bacteria</taxon>
        <taxon>Pseudomonadati</taxon>
        <taxon>Pseudomonadota</taxon>
        <taxon>Gammaproteobacteria</taxon>
        <taxon>Vibrionales</taxon>
        <taxon>Vibrionaceae</taxon>
        <taxon>Vibrio</taxon>
    </lineage>
</organism>
<gene>
    <name evidence="2" type="ORF">HB761_04025</name>
</gene>
<dbReference type="RefSeq" id="WP_255938519.1">
    <property type="nucleotide sequence ID" value="NZ_CP050467.1"/>
</dbReference>
<sequence length="140" mass="15313">MKFKATLLCLASALLLPSLANAKPSCTIGSFEPIDIAPETKGGVFDKESGQFLVTQKPMMRCANITFTTAHTRNRVAHLLTQNFEASYFDGKTGQSHSVTFDEDELEAGYIRIGPNNPQTAYVCFTTSETPIKDISCDVK</sequence>
<dbReference type="EMBL" id="CP050467">
    <property type="protein sequence ID" value="UTZ26001.1"/>
    <property type="molecule type" value="Genomic_DNA"/>
</dbReference>
<name>A0AAE9SJZ9_9VIBR</name>
<evidence type="ECO:0000256" key="1">
    <source>
        <dbReference type="SAM" id="SignalP"/>
    </source>
</evidence>
<evidence type="ECO:0008006" key="4">
    <source>
        <dbReference type="Google" id="ProtNLM"/>
    </source>
</evidence>
<reference evidence="2" key="1">
    <citation type="submission" date="2020-03" db="EMBL/GenBank/DDBJ databases">
        <title>Five strains of Vibrio campbellii isolated from Mariana Trench.</title>
        <authorList>
            <person name="Liang J."/>
            <person name="Zhang X.-H."/>
        </authorList>
    </citation>
    <scope>NUCLEOTIDE SEQUENCE</scope>
    <source>
        <strain evidence="2">LJC014</strain>
    </source>
</reference>
<feature type="signal peptide" evidence="1">
    <location>
        <begin position="1"/>
        <end position="22"/>
    </location>
</feature>
<feature type="chain" id="PRO_5041950930" description="Adhesin" evidence="1">
    <location>
        <begin position="23"/>
        <end position="140"/>
    </location>
</feature>
<evidence type="ECO:0000313" key="2">
    <source>
        <dbReference type="EMBL" id="UTZ26001.1"/>
    </source>
</evidence>
<keyword evidence="1" id="KW-0732">Signal</keyword>
<proteinExistence type="predicted"/>
<protein>
    <recommendedName>
        <fullName evidence="4">Adhesin</fullName>
    </recommendedName>
</protein>
<evidence type="ECO:0000313" key="3">
    <source>
        <dbReference type="Proteomes" id="UP001058687"/>
    </source>
</evidence>
<dbReference type="Proteomes" id="UP001058687">
    <property type="component" value="Chromosome 1"/>
</dbReference>
<dbReference type="AlphaFoldDB" id="A0AAE9SJZ9"/>